<dbReference type="SMART" id="SM00479">
    <property type="entry name" value="EXOIII"/>
    <property type="match status" value="1"/>
</dbReference>
<dbReference type="GO" id="GO:0005634">
    <property type="term" value="C:nucleus"/>
    <property type="evidence" value="ECO:0007669"/>
    <property type="project" value="UniProtKB-SubCell"/>
</dbReference>
<protein>
    <submittedName>
        <fullName evidence="7">Exonuclease GOR</fullName>
    </submittedName>
</protein>
<dbReference type="Proteomes" id="UP000000311">
    <property type="component" value="Unassembled WGS sequence"/>
</dbReference>
<evidence type="ECO:0000256" key="2">
    <source>
        <dbReference type="ARBA" id="ARBA00006357"/>
    </source>
</evidence>
<comment type="subcellular location">
    <subcellularLocation>
        <location evidence="1">Nucleus</location>
    </subcellularLocation>
</comment>
<feature type="domain" description="Exonuclease" evidence="6">
    <location>
        <begin position="30"/>
        <end position="141"/>
    </location>
</feature>
<evidence type="ECO:0000256" key="5">
    <source>
        <dbReference type="ARBA" id="ARBA00023242"/>
    </source>
</evidence>
<dbReference type="InterPro" id="IPR012337">
    <property type="entry name" value="RNaseH-like_sf"/>
</dbReference>
<evidence type="ECO:0000313" key="7">
    <source>
        <dbReference type="EMBL" id="EFN62599.1"/>
    </source>
</evidence>
<evidence type="ECO:0000313" key="8">
    <source>
        <dbReference type="Proteomes" id="UP000000311"/>
    </source>
</evidence>
<keyword evidence="8" id="KW-1185">Reference proteome</keyword>
<dbReference type="GO" id="GO:0003676">
    <property type="term" value="F:nucleic acid binding"/>
    <property type="evidence" value="ECO:0007669"/>
    <property type="project" value="InterPro"/>
</dbReference>
<dbReference type="InterPro" id="IPR036397">
    <property type="entry name" value="RNaseH_sf"/>
</dbReference>
<dbReference type="Gene3D" id="3.30.420.10">
    <property type="entry name" value="Ribonuclease H-like superfamily/Ribonuclease H"/>
    <property type="match status" value="1"/>
</dbReference>
<dbReference type="EMBL" id="GL443072">
    <property type="protein sequence ID" value="EFN62599.1"/>
    <property type="molecule type" value="Genomic_DNA"/>
</dbReference>
<evidence type="ECO:0000256" key="4">
    <source>
        <dbReference type="ARBA" id="ARBA00022801"/>
    </source>
</evidence>
<keyword evidence="5" id="KW-0539">Nucleus</keyword>
<dbReference type="SUPFAM" id="SSF53098">
    <property type="entry name" value="Ribonuclease H-like"/>
    <property type="match status" value="1"/>
</dbReference>
<dbReference type="KEGG" id="cfo:105256435"/>
<dbReference type="PANTHER" id="PTHR12801:SF115">
    <property type="entry name" value="FI18136P1-RELATED"/>
    <property type="match status" value="1"/>
</dbReference>
<organism evidence="8">
    <name type="scientific">Camponotus floridanus</name>
    <name type="common">Florida carpenter ant</name>
    <dbReference type="NCBI Taxonomy" id="104421"/>
    <lineage>
        <taxon>Eukaryota</taxon>
        <taxon>Metazoa</taxon>
        <taxon>Ecdysozoa</taxon>
        <taxon>Arthropoda</taxon>
        <taxon>Hexapoda</taxon>
        <taxon>Insecta</taxon>
        <taxon>Pterygota</taxon>
        <taxon>Neoptera</taxon>
        <taxon>Endopterygota</taxon>
        <taxon>Hymenoptera</taxon>
        <taxon>Apocrita</taxon>
        <taxon>Aculeata</taxon>
        <taxon>Formicoidea</taxon>
        <taxon>Formicidae</taxon>
        <taxon>Formicinae</taxon>
        <taxon>Camponotus</taxon>
    </lineage>
</organism>
<sequence>MSIGLIPGLNGPLKSYIRTLSLNHCNNKYRICALDCEMCYTEHGFELTKITVIDLEGKIVCNDFVTPDSEILDYSRFSGVTEEHLKQNSLQQIQKKLLTLISAETIVVGHNLASDFRALHIFHEKVVTRQLLFLILEDFFMPSD</sequence>
<dbReference type="STRING" id="104421.E2AVD2"/>
<name>E2AVD2_CAMFO</name>
<evidence type="ECO:0000256" key="3">
    <source>
        <dbReference type="ARBA" id="ARBA00022722"/>
    </source>
</evidence>
<evidence type="ECO:0000256" key="1">
    <source>
        <dbReference type="ARBA" id="ARBA00004123"/>
    </source>
</evidence>
<keyword evidence="4" id="KW-0378">Hydrolase</keyword>
<evidence type="ECO:0000259" key="6">
    <source>
        <dbReference type="SMART" id="SM00479"/>
    </source>
</evidence>
<proteinExistence type="inferred from homology"/>
<dbReference type="AlphaFoldDB" id="E2AVD2"/>
<dbReference type="InterPro" id="IPR047021">
    <property type="entry name" value="REXO1/3/4-like"/>
</dbReference>
<dbReference type="InterPro" id="IPR013520">
    <property type="entry name" value="Ribonucl_H"/>
</dbReference>
<comment type="similarity">
    <text evidence="2">Belongs to the REXO1/REXO3 family.</text>
</comment>
<dbReference type="OMA" id="YNTEFRF"/>
<keyword evidence="7" id="KW-0269">Exonuclease</keyword>
<gene>
    <name evidence="7" type="ORF">EAG_03670</name>
</gene>
<dbReference type="GO" id="GO:0004527">
    <property type="term" value="F:exonuclease activity"/>
    <property type="evidence" value="ECO:0007669"/>
    <property type="project" value="UniProtKB-KW"/>
</dbReference>
<dbReference type="OrthoDB" id="206335at2759"/>
<dbReference type="PANTHER" id="PTHR12801">
    <property type="entry name" value="RNA EXONUCLEASE REXO1 / RECO3 FAMILY MEMBER-RELATED"/>
    <property type="match status" value="1"/>
</dbReference>
<reference evidence="7 8" key="1">
    <citation type="journal article" date="2010" name="Science">
        <title>Genomic comparison of the ants Camponotus floridanus and Harpegnathos saltator.</title>
        <authorList>
            <person name="Bonasio R."/>
            <person name="Zhang G."/>
            <person name="Ye C."/>
            <person name="Mutti N.S."/>
            <person name="Fang X."/>
            <person name="Qin N."/>
            <person name="Donahue G."/>
            <person name="Yang P."/>
            <person name="Li Q."/>
            <person name="Li C."/>
            <person name="Zhang P."/>
            <person name="Huang Z."/>
            <person name="Berger S.L."/>
            <person name="Reinberg D."/>
            <person name="Wang J."/>
            <person name="Liebig J."/>
        </authorList>
    </citation>
    <scope>NUCLEOTIDE SEQUENCE [LARGE SCALE GENOMIC DNA]</scope>
    <source>
        <strain evidence="8">C129</strain>
    </source>
</reference>
<keyword evidence="3" id="KW-0540">Nuclease</keyword>
<dbReference type="InParanoid" id="E2AVD2"/>
<accession>E2AVD2</accession>